<feature type="region of interest" description="Disordered" evidence="2">
    <location>
        <begin position="368"/>
        <end position="398"/>
    </location>
</feature>
<dbReference type="EMBL" id="SJOI01000001">
    <property type="protein sequence ID" value="TCL03458.1"/>
    <property type="molecule type" value="Genomic_DNA"/>
</dbReference>
<dbReference type="AlphaFoldDB" id="A0A4V2Q2M5"/>
<dbReference type="Proteomes" id="UP000294555">
    <property type="component" value="Unassembled WGS sequence"/>
</dbReference>
<evidence type="ECO:0000259" key="3">
    <source>
        <dbReference type="PROSITE" id="PS50206"/>
    </source>
</evidence>
<dbReference type="InterPro" id="IPR001763">
    <property type="entry name" value="Rhodanese-like_dom"/>
</dbReference>
<evidence type="ECO:0000256" key="2">
    <source>
        <dbReference type="SAM" id="MobiDB-lite"/>
    </source>
</evidence>
<organism evidence="4 5">
    <name type="scientific">Sodalis ligni</name>
    <dbReference type="NCBI Taxonomy" id="2697027"/>
    <lineage>
        <taxon>Bacteria</taxon>
        <taxon>Pseudomonadati</taxon>
        <taxon>Pseudomonadota</taxon>
        <taxon>Gammaproteobacteria</taxon>
        <taxon>Enterobacterales</taxon>
        <taxon>Bruguierivoracaceae</taxon>
        <taxon>Sodalis</taxon>
    </lineage>
</organism>
<dbReference type="RefSeq" id="WP_132922325.1">
    <property type="nucleotide sequence ID" value="NZ_SJOI01000001.1"/>
</dbReference>
<evidence type="ECO:0000256" key="1">
    <source>
        <dbReference type="ARBA" id="ARBA00022737"/>
    </source>
</evidence>
<dbReference type="PANTHER" id="PTHR43855:SF1">
    <property type="entry name" value="THIOSULFATE SULFURTRANSFERASE"/>
    <property type="match status" value="1"/>
</dbReference>
<keyword evidence="4" id="KW-0808">Transferase</keyword>
<dbReference type="InterPro" id="IPR051126">
    <property type="entry name" value="Thiosulfate_sulfurtransferase"/>
</dbReference>
<dbReference type="SUPFAM" id="SSF52821">
    <property type="entry name" value="Rhodanese/Cell cycle control phosphatase"/>
    <property type="match status" value="3"/>
</dbReference>
<feature type="domain" description="Rhodanese" evidence="3">
    <location>
        <begin position="279"/>
        <end position="378"/>
    </location>
</feature>
<accession>A0A4V2Q2M5</accession>
<keyword evidence="5" id="KW-1185">Reference proteome</keyword>
<feature type="domain" description="Rhodanese" evidence="3">
    <location>
        <begin position="20"/>
        <end position="110"/>
    </location>
</feature>
<dbReference type="PROSITE" id="PS50206">
    <property type="entry name" value="RHODANESE_3"/>
    <property type="match status" value="3"/>
</dbReference>
<comment type="caution">
    <text evidence="4">The sequence shown here is derived from an EMBL/GenBank/DDBJ whole genome shotgun (WGS) entry which is preliminary data.</text>
</comment>
<feature type="domain" description="Rhodanese" evidence="3">
    <location>
        <begin position="143"/>
        <end position="234"/>
    </location>
</feature>
<reference evidence="4 5" key="1">
    <citation type="submission" date="2019-02" db="EMBL/GenBank/DDBJ databases">
        <title>Investigation of anaerobic lignin degradation for improved lignocellulosic biofuels.</title>
        <authorList>
            <person name="Deangelis K."/>
        </authorList>
    </citation>
    <scope>NUCLEOTIDE SEQUENCE [LARGE SCALE GENOMIC DNA]</scope>
    <source>
        <strain evidence="4 5">159R</strain>
    </source>
</reference>
<dbReference type="GO" id="GO:0016740">
    <property type="term" value="F:transferase activity"/>
    <property type="evidence" value="ECO:0007669"/>
    <property type="project" value="UniProtKB-KW"/>
</dbReference>
<dbReference type="SMART" id="SM00450">
    <property type="entry name" value="RHOD"/>
    <property type="match status" value="3"/>
</dbReference>
<name>A0A4V2Q2M5_9GAMM</name>
<proteinExistence type="predicted"/>
<dbReference type="Pfam" id="PF00581">
    <property type="entry name" value="Rhodanese"/>
    <property type="match status" value="3"/>
</dbReference>
<sequence>MTDSFFPRRQADDIRLALLNRHEVALVDVREEASYAEGHPLFAANIPLSRLEDEVLARIPRRTVPVTLYDNGEGLAAIAARRLLALGYRDVALLADGLAGWTAAGGELFIDVNSPSKAFGELVAHCRQTPFLAAEELKRLLDAAGDIAVLDVRRFDEYQTMNIPGGISVPGAELVLRVRDLVPSPATRIIVNCAGRTRGIIGAQSLINAGIPNPVAALRNGTIGWMLAGLPLERSQRRRYPAASETARRAAAVAARELADRAGVKRLDAGELQRWLTEPDRTTYVFDVRQPEEYAAGHFPTARPVPGGQLVQETDHYASVRGARIVLTDGEGGTRADMTASWLAQMGWQVWVLDKEHADVAVSGSWAAPVAEPSPDDAAFQSQRPLPRRYRRPYEGTGNSPRAMQDYITWELGLVAQLERDGSHGFFVLK</sequence>
<dbReference type="OrthoDB" id="9789585at2"/>
<dbReference type="Gene3D" id="3.40.250.10">
    <property type="entry name" value="Rhodanese-like domain"/>
    <property type="match status" value="3"/>
</dbReference>
<keyword evidence="1" id="KW-0677">Repeat</keyword>
<evidence type="ECO:0000313" key="5">
    <source>
        <dbReference type="Proteomes" id="UP000294555"/>
    </source>
</evidence>
<gene>
    <name evidence="4" type="ORF">EZJ58_1530</name>
</gene>
<dbReference type="PANTHER" id="PTHR43855">
    <property type="entry name" value="THIOSULFATE SULFURTRANSFERASE"/>
    <property type="match status" value="1"/>
</dbReference>
<protein>
    <submittedName>
        <fullName evidence="4">Rhodanese-related sulfurtransferase</fullName>
    </submittedName>
</protein>
<dbReference type="InterPro" id="IPR036873">
    <property type="entry name" value="Rhodanese-like_dom_sf"/>
</dbReference>
<dbReference type="CDD" id="cd01534">
    <property type="entry name" value="4RHOD_Repeat_3"/>
    <property type="match status" value="1"/>
</dbReference>
<evidence type="ECO:0000313" key="4">
    <source>
        <dbReference type="EMBL" id="TCL03458.1"/>
    </source>
</evidence>